<proteinExistence type="predicted"/>
<dbReference type="EMBL" id="BAABFT010000001">
    <property type="protein sequence ID" value="GAA4307673.1"/>
    <property type="molecule type" value="Genomic_DNA"/>
</dbReference>
<sequence length="122" mass="14091">MFRSFIAITLITALLISNFTRLFVYAGYELNKKYIAATLCENRDKPQMHCNGRCYLAKKIKQAEEKEKSQERESQKNHFQEAFVNTGTRFNFTAKLLQEINSPYLSVALPQHAATIFQPPRA</sequence>
<evidence type="ECO:0000313" key="2">
    <source>
        <dbReference type="Proteomes" id="UP001500582"/>
    </source>
</evidence>
<name>A0ABP8FNN1_9SPHI</name>
<keyword evidence="2" id="KW-1185">Reference proteome</keyword>
<comment type="caution">
    <text evidence="1">The sequence shown here is derived from an EMBL/GenBank/DDBJ whole genome shotgun (WGS) entry which is preliminary data.</text>
</comment>
<protein>
    <recommendedName>
        <fullName evidence="3">Secreted protein</fullName>
    </recommendedName>
</protein>
<reference evidence="2" key="1">
    <citation type="journal article" date="2019" name="Int. J. Syst. Evol. Microbiol.">
        <title>The Global Catalogue of Microorganisms (GCM) 10K type strain sequencing project: providing services to taxonomists for standard genome sequencing and annotation.</title>
        <authorList>
            <consortium name="The Broad Institute Genomics Platform"/>
            <consortium name="The Broad Institute Genome Sequencing Center for Infectious Disease"/>
            <person name="Wu L."/>
            <person name="Ma J."/>
        </authorList>
    </citation>
    <scope>NUCLEOTIDE SEQUENCE [LARGE SCALE GENOMIC DNA]</scope>
    <source>
        <strain evidence="2">JCM 17705</strain>
    </source>
</reference>
<gene>
    <name evidence="1" type="ORF">GCM10023149_01280</name>
</gene>
<accession>A0ABP8FNN1</accession>
<evidence type="ECO:0000313" key="1">
    <source>
        <dbReference type="EMBL" id="GAA4307673.1"/>
    </source>
</evidence>
<organism evidence="1 2">
    <name type="scientific">Mucilaginibacter gynuensis</name>
    <dbReference type="NCBI Taxonomy" id="1302236"/>
    <lineage>
        <taxon>Bacteria</taxon>
        <taxon>Pseudomonadati</taxon>
        <taxon>Bacteroidota</taxon>
        <taxon>Sphingobacteriia</taxon>
        <taxon>Sphingobacteriales</taxon>
        <taxon>Sphingobacteriaceae</taxon>
        <taxon>Mucilaginibacter</taxon>
    </lineage>
</organism>
<dbReference type="RefSeq" id="WP_345209037.1">
    <property type="nucleotide sequence ID" value="NZ_BAABFT010000001.1"/>
</dbReference>
<dbReference type="Proteomes" id="UP001500582">
    <property type="component" value="Unassembled WGS sequence"/>
</dbReference>
<evidence type="ECO:0008006" key="3">
    <source>
        <dbReference type="Google" id="ProtNLM"/>
    </source>
</evidence>